<dbReference type="PANTHER" id="PTHR43805">
    <property type="entry name" value="GLYCEROPHOSPHORYL DIESTER PHOSPHODIESTERASE"/>
    <property type="match status" value="1"/>
</dbReference>
<reference evidence="2" key="1">
    <citation type="submission" date="2022-03" db="EMBL/GenBank/DDBJ databases">
        <title>Cryobacterium sp. nov. strain ZS14-85, isolated from Antarctic soil.</title>
        <authorList>
            <person name="Li J."/>
            <person name="Niu G."/>
        </authorList>
    </citation>
    <scope>NUCLEOTIDE SEQUENCE</scope>
    <source>
        <strain evidence="2">ZS14-85</strain>
    </source>
</reference>
<dbReference type="AlphaFoldDB" id="A0AA41QU64"/>
<proteinExistence type="predicted"/>
<dbReference type="InterPro" id="IPR030395">
    <property type="entry name" value="GP_PDE_dom"/>
</dbReference>
<protein>
    <submittedName>
        <fullName evidence="2">Glycerophosphodiester phosphodiesterase</fullName>
    </submittedName>
</protein>
<dbReference type="GO" id="GO:0008081">
    <property type="term" value="F:phosphoric diester hydrolase activity"/>
    <property type="evidence" value="ECO:0007669"/>
    <property type="project" value="InterPro"/>
</dbReference>
<comment type="caution">
    <text evidence="2">The sequence shown here is derived from an EMBL/GenBank/DDBJ whole genome shotgun (WGS) entry which is preliminary data.</text>
</comment>
<dbReference type="Proteomes" id="UP001165341">
    <property type="component" value="Unassembled WGS sequence"/>
</dbReference>
<organism evidence="2 3">
    <name type="scientific">Cryobacterium zhongshanensis</name>
    <dbReference type="NCBI Taxonomy" id="2928153"/>
    <lineage>
        <taxon>Bacteria</taxon>
        <taxon>Bacillati</taxon>
        <taxon>Actinomycetota</taxon>
        <taxon>Actinomycetes</taxon>
        <taxon>Micrococcales</taxon>
        <taxon>Microbacteriaceae</taxon>
        <taxon>Cryobacterium</taxon>
    </lineage>
</organism>
<sequence length="262" mass="27778">MVSGGPSSFLAGPPPRIFAHRGFALNAPENTVLAFRHALDNGATHLETDVHSSRDGVAVLSHDARLALPELDIHLEELRVTELQRIDLGFGQSFSTLTEALDAFPEARFNLDVKSEDAVAATAAAVLAAGATDRVLVTSFSEERRRRTVRLLPGVASSASAAIVAQVVVAARLGNAALLRRVLSGCVAVQVPETASVLRVVTPHFVRAVHSVGVEVHVWTVNDPAAMERLLDTGIDGLVTDRTDLAAALIGRRSERDTPGLP</sequence>
<name>A0AA41QU64_9MICO</name>
<feature type="domain" description="GP-PDE" evidence="1">
    <location>
        <begin position="15"/>
        <end position="250"/>
    </location>
</feature>
<dbReference type="InterPro" id="IPR017946">
    <property type="entry name" value="PLC-like_Pdiesterase_TIM-brl"/>
</dbReference>
<evidence type="ECO:0000313" key="3">
    <source>
        <dbReference type="Proteomes" id="UP001165341"/>
    </source>
</evidence>
<evidence type="ECO:0000313" key="2">
    <source>
        <dbReference type="EMBL" id="MCI4657716.1"/>
    </source>
</evidence>
<gene>
    <name evidence="2" type="ORF">MQH31_07835</name>
</gene>
<dbReference type="EMBL" id="JALGAR010000001">
    <property type="protein sequence ID" value="MCI4657716.1"/>
    <property type="molecule type" value="Genomic_DNA"/>
</dbReference>
<dbReference type="GO" id="GO:0006629">
    <property type="term" value="P:lipid metabolic process"/>
    <property type="evidence" value="ECO:0007669"/>
    <property type="project" value="InterPro"/>
</dbReference>
<dbReference type="Gene3D" id="3.20.20.190">
    <property type="entry name" value="Phosphatidylinositol (PI) phosphodiesterase"/>
    <property type="match status" value="1"/>
</dbReference>
<dbReference type="Pfam" id="PF03009">
    <property type="entry name" value="GDPD"/>
    <property type="match status" value="1"/>
</dbReference>
<dbReference type="PANTHER" id="PTHR43805:SF1">
    <property type="entry name" value="GP-PDE DOMAIN-CONTAINING PROTEIN"/>
    <property type="match status" value="1"/>
</dbReference>
<dbReference type="RefSeq" id="WP_243011530.1">
    <property type="nucleotide sequence ID" value="NZ_JALGAR010000001.1"/>
</dbReference>
<evidence type="ECO:0000259" key="1">
    <source>
        <dbReference type="PROSITE" id="PS51704"/>
    </source>
</evidence>
<dbReference type="SUPFAM" id="SSF51695">
    <property type="entry name" value="PLC-like phosphodiesterases"/>
    <property type="match status" value="1"/>
</dbReference>
<keyword evidence="3" id="KW-1185">Reference proteome</keyword>
<accession>A0AA41QU64</accession>
<dbReference type="PROSITE" id="PS51704">
    <property type="entry name" value="GP_PDE"/>
    <property type="match status" value="1"/>
</dbReference>